<dbReference type="InterPro" id="IPR027417">
    <property type="entry name" value="P-loop_NTPase"/>
</dbReference>
<dbReference type="SUPFAM" id="SSF52540">
    <property type="entry name" value="P-loop containing nucleoside triphosphate hydrolases"/>
    <property type="match status" value="1"/>
</dbReference>
<keyword evidence="1" id="KW-0175">Coiled coil</keyword>
<keyword evidence="2" id="KW-1133">Transmembrane helix</keyword>
<reference evidence="3 4" key="1">
    <citation type="submission" date="2016-10" db="EMBL/GenBank/DDBJ databases">
        <authorList>
            <person name="de Groot N.N."/>
        </authorList>
    </citation>
    <scope>NUCLEOTIDE SEQUENCE [LARGE SCALE GENOMIC DNA]</scope>
    <source>
        <strain evidence="3 4">GAS232</strain>
    </source>
</reference>
<dbReference type="OrthoDB" id="3948083at2"/>
<gene>
    <name evidence="3" type="ORF">SAMN05444167_0654</name>
</gene>
<keyword evidence="2" id="KW-0472">Membrane</keyword>
<protein>
    <submittedName>
        <fullName evidence="3">Uncharacterized protein</fullName>
    </submittedName>
</protein>
<evidence type="ECO:0000256" key="1">
    <source>
        <dbReference type="SAM" id="Coils"/>
    </source>
</evidence>
<dbReference type="RefSeq" id="WP_083343890.1">
    <property type="nucleotide sequence ID" value="NZ_LT629690.1"/>
</dbReference>
<dbReference type="AlphaFoldDB" id="A0A1G7GDB7"/>
<dbReference type="InterPro" id="IPR021228">
    <property type="entry name" value="BrxD"/>
</dbReference>
<feature type="transmembrane region" description="Helical" evidence="2">
    <location>
        <begin position="678"/>
        <end position="699"/>
    </location>
</feature>
<dbReference type="EMBL" id="LT629690">
    <property type="protein sequence ID" value="SDE86081.1"/>
    <property type="molecule type" value="Genomic_DNA"/>
</dbReference>
<evidence type="ECO:0000256" key="2">
    <source>
        <dbReference type="SAM" id="Phobius"/>
    </source>
</evidence>
<keyword evidence="4" id="KW-1185">Reference proteome</keyword>
<sequence>MRRFYPSRNPFPYQGALSVADEELPESEKEFDSTPTLPLAPVARLVTLTQEYLDRFDPIQKKRGQIVALRGEAGTGKTHTIHYAQRVTYRPKGSPAGQLPVQLYASADSPDFFRIYVSLLTGIDLETMRGIGERFTAVLTGEELDPHGGTSDRVANTLREDPDQAQRLFAEGAVERGKIEERQEEELRKVSGGAGEDLRRALPFLSASPAMAETAFKWVTGQAVSAEQIRQLGVSGPMTAEVARAALRLFARVFRRAGRPLILCIDQYENLIDSADAKANAANIGWIQNLMDDAAAENGMVVISGNEKAWRELPGYIQSRVPDLNLITLQAWSPSEIEQVISLYLHPFDQISEQPGEDDLFPFTKGATLRMCEYSGGNIRRVLQVAAAVFDKAQTGELLIEPVVVESVLLTGSRMFFTESSVRAEIKQIILEQTLPFTTEAEVYDSRIDFCISGPDGHPRLLVMVSKAIFYADEADTALRHLDLIRKLQYHKDPARFLLVVLGYVSPQVTPRLLPFVHELIVYRADTFRGNFTNALKHMPPVISLSSPSPKVLESFEKQIQVLQSSIEDLRRERQWEQQQLEHNSLGLLSRQEAKRDVWRGIRTGWAEERAKLEDRISAKHAEYRLRDQQEMEALRARSERELWIRVGSQVLFASVLLAGAMLLWFQIFYRRLEALNQLVWIGTALGGLVASVALARFFQGSAYRELTASVSSRSELDRLASAYNLRKGADRRSVVRGLRASNPHLRYASALVAADRGVDQEQISAALASERSAIVRQALAYSLARRYNQISFWSKGTRADVALEVGYYIEEAGSHPDEFPPGSGFRVLACLRSPDISPATLAEQLAKSIGIAGNEDAVSVAFRGGLTASNVSVTAQWSDFEVRQASALLNPEDERSITSQYNLKSIATLKEMYLFFRQIEFVRSRDETYGRL</sequence>
<dbReference type="Proteomes" id="UP000182427">
    <property type="component" value="Chromosome I"/>
</dbReference>
<keyword evidence="2" id="KW-0812">Transmembrane</keyword>
<feature type="coiled-coil region" evidence="1">
    <location>
        <begin position="553"/>
        <end position="580"/>
    </location>
</feature>
<evidence type="ECO:0000313" key="4">
    <source>
        <dbReference type="Proteomes" id="UP000182427"/>
    </source>
</evidence>
<proteinExistence type="predicted"/>
<accession>A0A1G7GDB7</accession>
<organism evidence="3 4">
    <name type="scientific">Terriglobus roseus</name>
    <dbReference type="NCBI Taxonomy" id="392734"/>
    <lineage>
        <taxon>Bacteria</taxon>
        <taxon>Pseudomonadati</taxon>
        <taxon>Acidobacteriota</taxon>
        <taxon>Terriglobia</taxon>
        <taxon>Terriglobales</taxon>
        <taxon>Acidobacteriaceae</taxon>
        <taxon>Terriglobus</taxon>
    </lineage>
</organism>
<dbReference type="Pfam" id="PF10923">
    <property type="entry name" value="BrxC_BrxD"/>
    <property type="match status" value="1"/>
</dbReference>
<feature type="transmembrane region" description="Helical" evidence="2">
    <location>
        <begin position="643"/>
        <end position="666"/>
    </location>
</feature>
<name>A0A1G7GDB7_9BACT</name>
<evidence type="ECO:0000313" key="3">
    <source>
        <dbReference type="EMBL" id="SDE86081.1"/>
    </source>
</evidence>